<gene>
    <name evidence="1" type="ORF">TCE0_034r11677</name>
</gene>
<evidence type="ECO:0000313" key="1">
    <source>
        <dbReference type="EMBL" id="GAM39823.1"/>
    </source>
</evidence>
<protein>
    <submittedName>
        <fullName evidence="1">Uncharacterized protein</fullName>
    </submittedName>
</protein>
<evidence type="ECO:0000313" key="2">
    <source>
        <dbReference type="Proteomes" id="UP000053095"/>
    </source>
</evidence>
<reference evidence="2" key="1">
    <citation type="journal article" date="2015" name="Genome Announc.">
        <title>Draft genome sequence of Talaromyces cellulolyticus strain Y-94, a source of lignocellulosic biomass-degrading enzymes.</title>
        <authorList>
            <person name="Fujii T."/>
            <person name="Koike H."/>
            <person name="Sawayama S."/>
            <person name="Yano S."/>
            <person name="Inoue H."/>
        </authorList>
    </citation>
    <scope>NUCLEOTIDE SEQUENCE [LARGE SCALE GENOMIC DNA]</scope>
    <source>
        <strain evidence="2">Y-94</strain>
    </source>
</reference>
<sequence length="411" mass="46448">MSTVRYFDDIPHIGRFGMRDDDGATSWTMFYRNGTNFTIHVDEKDVSGTAFHSLWRPLLGDEPKESESLTDDYNKFFDLVVSHSLSTLQEIDSAKTHWITLRDYLHTPAYDLKLVSDSTGTDGVRAVVTKGPESVGAYEFQPTTTTFKNMPQTIPKYSSSDLIVLDKEADWRMPPHKVRTTDGLICYFKACEQSSTHVETGEETNASLDSIESHLRLYKYRQEKSDSYATQRSKVLGIVTDAASASDESDPAPGQHDKNKNQALVAGILLSSPTSSSYTKTLGDVIEQTETTDDVFIEQIQRWRTQIEEDVVRLHSLGIYWGGREDWFYINPYTVLIDAESGDASLSLDTAVFLDDDDTTSKDSRTKLTEMDTRAIESLFEQWLPEELSEKRNEGSEEYSGRSYLMSLADI</sequence>
<name>A0A6V8HES9_TALPI</name>
<comment type="caution">
    <text evidence="1">The sequence shown here is derived from an EMBL/GenBank/DDBJ whole genome shotgun (WGS) entry which is preliminary data.</text>
</comment>
<proteinExistence type="predicted"/>
<dbReference type="EMBL" id="DF933830">
    <property type="protein sequence ID" value="GAM39823.1"/>
    <property type="molecule type" value="Genomic_DNA"/>
</dbReference>
<organism evidence="1 2">
    <name type="scientific">Talaromyces pinophilus</name>
    <name type="common">Penicillium pinophilum</name>
    <dbReference type="NCBI Taxonomy" id="128442"/>
    <lineage>
        <taxon>Eukaryota</taxon>
        <taxon>Fungi</taxon>
        <taxon>Dikarya</taxon>
        <taxon>Ascomycota</taxon>
        <taxon>Pezizomycotina</taxon>
        <taxon>Eurotiomycetes</taxon>
        <taxon>Eurotiomycetidae</taxon>
        <taxon>Eurotiales</taxon>
        <taxon>Trichocomaceae</taxon>
        <taxon>Talaromyces</taxon>
        <taxon>Talaromyces sect. Talaromyces</taxon>
    </lineage>
</organism>
<keyword evidence="2" id="KW-1185">Reference proteome</keyword>
<dbReference type="AlphaFoldDB" id="A0A6V8HES9"/>
<accession>A0A6V8HES9</accession>
<dbReference type="Proteomes" id="UP000053095">
    <property type="component" value="Unassembled WGS sequence"/>
</dbReference>